<dbReference type="InterPro" id="IPR036322">
    <property type="entry name" value="WD40_repeat_dom_sf"/>
</dbReference>
<dbReference type="PANTHER" id="PTHR22652">
    <property type="entry name" value="NUCLEOPORIN NUP43"/>
    <property type="match status" value="1"/>
</dbReference>
<keyword evidence="6" id="KW-1185">Reference proteome</keyword>
<sequence length="415" mass="44175">MVHIRNGTSLPESYDSETHDLKSSGQRIRWFPHILPAPSDLEGRSIAHKLVALGHWNDDVESHLFSFLDLQITSRGDEVITSNMDMLGTYEHSGAVTDIGIADLETSGEMLVAIASSTGTICLARLLLPRLPGTSPADIQILDFPSEEQRLTPWVHPHNGPVVSVDIHADSRLVLSAGADGSLCVLDPAAADPQSTPAFKPCNSPGYISFCNARWCDSQQIVSVTSSSTISLWDMRQAPLPVLQSPKSWGLTGPSSGYSDVQAHWLDVHPSRPNVCAVGCSGGVVSVWDLRMQAQPLACSMCGQGDVWEVKFDVSEASTSAVHSQSSVVPSVLAATEGGLLSQLSDCKPGMASSGAYHTTKPAVSTLGLQHSGTLVCGYGSVNSFDVQSGDHGMRDVVCVTDSQELIYIRGGPEK</sequence>
<protein>
    <recommendedName>
        <fullName evidence="7">Nucleoporin Nup43</fullName>
    </recommendedName>
</protein>
<reference evidence="5 6" key="1">
    <citation type="submission" date="2017-08" db="EMBL/GenBank/DDBJ databases">
        <title>Acidophilic green algal genome provides insights into adaptation to an acidic environment.</title>
        <authorList>
            <person name="Hirooka S."/>
            <person name="Hirose Y."/>
            <person name="Kanesaki Y."/>
            <person name="Higuchi S."/>
            <person name="Fujiwara T."/>
            <person name="Onuma R."/>
            <person name="Era A."/>
            <person name="Ohbayashi R."/>
            <person name="Uzuka A."/>
            <person name="Nozaki H."/>
            <person name="Yoshikawa H."/>
            <person name="Miyagishima S.Y."/>
        </authorList>
    </citation>
    <scope>NUCLEOTIDE SEQUENCE [LARGE SCALE GENOMIC DNA]</scope>
    <source>
        <strain evidence="5 6">NIES-2499</strain>
    </source>
</reference>
<evidence type="ECO:0000256" key="4">
    <source>
        <dbReference type="ARBA" id="ARBA00023242"/>
    </source>
</evidence>
<dbReference type="InterPro" id="IPR001680">
    <property type="entry name" value="WD40_rpt"/>
</dbReference>
<keyword evidence="4" id="KW-0539">Nucleus</keyword>
<dbReference type="Proteomes" id="UP000232323">
    <property type="component" value="Unassembled WGS sequence"/>
</dbReference>
<name>A0A250XFT0_9CHLO</name>
<organism evidence="5 6">
    <name type="scientific">Chlamydomonas eustigma</name>
    <dbReference type="NCBI Taxonomy" id="1157962"/>
    <lineage>
        <taxon>Eukaryota</taxon>
        <taxon>Viridiplantae</taxon>
        <taxon>Chlorophyta</taxon>
        <taxon>core chlorophytes</taxon>
        <taxon>Chlorophyceae</taxon>
        <taxon>CS clade</taxon>
        <taxon>Chlamydomonadales</taxon>
        <taxon>Chlamydomonadaceae</taxon>
        <taxon>Chlamydomonas</taxon>
    </lineage>
</organism>
<dbReference type="SUPFAM" id="SSF50978">
    <property type="entry name" value="WD40 repeat-like"/>
    <property type="match status" value="1"/>
</dbReference>
<evidence type="ECO:0000256" key="1">
    <source>
        <dbReference type="ARBA" id="ARBA00004123"/>
    </source>
</evidence>
<gene>
    <name evidence="5" type="ORF">CEUSTIGMA_g9200.t1</name>
</gene>
<dbReference type="SMART" id="SM00320">
    <property type="entry name" value="WD40"/>
    <property type="match status" value="4"/>
</dbReference>
<comment type="subcellular location">
    <subcellularLocation>
        <location evidence="1">Nucleus</location>
    </subcellularLocation>
</comment>
<dbReference type="PANTHER" id="PTHR22652:SF0">
    <property type="entry name" value="NUCLEOPORIN NUP43"/>
    <property type="match status" value="1"/>
</dbReference>
<dbReference type="EMBL" id="BEGY01000070">
    <property type="protein sequence ID" value="GAX81772.1"/>
    <property type="molecule type" value="Genomic_DNA"/>
</dbReference>
<dbReference type="Gene3D" id="2.130.10.10">
    <property type="entry name" value="YVTN repeat-like/Quinoprotein amine dehydrogenase"/>
    <property type="match status" value="1"/>
</dbReference>
<dbReference type="GO" id="GO:0031080">
    <property type="term" value="C:nuclear pore outer ring"/>
    <property type="evidence" value="ECO:0007669"/>
    <property type="project" value="TreeGrafter"/>
</dbReference>
<evidence type="ECO:0000313" key="5">
    <source>
        <dbReference type="EMBL" id="GAX81772.1"/>
    </source>
</evidence>
<keyword evidence="3" id="KW-0677">Repeat</keyword>
<dbReference type="OrthoDB" id="9890280at2759"/>
<accession>A0A250XFT0</accession>
<dbReference type="InterPro" id="IPR015943">
    <property type="entry name" value="WD40/YVTN_repeat-like_dom_sf"/>
</dbReference>
<comment type="caution">
    <text evidence="5">The sequence shown here is derived from an EMBL/GenBank/DDBJ whole genome shotgun (WGS) entry which is preliminary data.</text>
</comment>
<evidence type="ECO:0000256" key="2">
    <source>
        <dbReference type="ARBA" id="ARBA00022574"/>
    </source>
</evidence>
<keyword evidence="2" id="KW-0853">WD repeat</keyword>
<dbReference type="STRING" id="1157962.A0A250XFT0"/>
<proteinExistence type="predicted"/>
<evidence type="ECO:0008006" key="7">
    <source>
        <dbReference type="Google" id="ProtNLM"/>
    </source>
</evidence>
<evidence type="ECO:0000313" key="6">
    <source>
        <dbReference type="Proteomes" id="UP000232323"/>
    </source>
</evidence>
<evidence type="ECO:0000256" key="3">
    <source>
        <dbReference type="ARBA" id="ARBA00022737"/>
    </source>
</evidence>
<dbReference type="AlphaFoldDB" id="A0A250XFT0"/>